<protein>
    <submittedName>
        <fullName evidence="2">Uncharacterized protein</fullName>
    </submittedName>
</protein>
<dbReference type="EMBL" id="BPLQ01006056">
    <property type="protein sequence ID" value="GIY19609.1"/>
    <property type="molecule type" value="Genomic_DNA"/>
</dbReference>
<keyword evidence="3" id="KW-1185">Reference proteome</keyword>
<proteinExistence type="predicted"/>
<evidence type="ECO:0000313" key="2">
    <source>
        <dbReference type="EMBL" id="GIY19609.1"/>
    </source>
</evidence>
<evidence type="ECO:0000313" key="3">
    <source>
        <dbReference type="Proteomes" id="UP001054837"/>
    </source>
</evidence>
<gene>
    <name evidence="2" type="ORF">CDAR_274151</name>
</gene>
<feature type="region of interest" description="Disordered" evidence="1">
    <location>
        <begin position="56"/>
        <end position="80"/>
    </location>
</feature>
<evidence type="ECO:0000256" key="1">
    <source>
        <dbReference type="SAM" id="MobiDB-lite"/>
    </source>
</evidence>
<dbReference type="Proteomes" id="UP001054837">
    <property type="component" value="Unassembled WGS sequence"/>
</dbReference>
<feature type="region of interest" description="Disordered" evidence="1">
    <location>
        <begin position="308"/>
        <end position="327"/>
    </location>
</feature>
<accession>A0AAV4RCN1</accession>
<name>A0AAV4RCN1_9ARAC</name>
<dbReference type="AlphaFoldDB" id="A0AAV4RCN1"/>
<reference evidence="2 3" key="1">
    <citation type="submission" date="2021-06" db="EMBL/GenBank/DDBJ databases">
        <title>Caerostris darwini draft genome.</title>
        <authorList>
            <person name="Kono N."/>
            <person name="Arakawa K."/>
        </authorList>
    </citation>
    <scope>NUCLEOTIDE SEQUENCE [LARGE SCALE GENOMIC DNA]</scope>
</reference>
<comment type="caution">
    <text evidence="2">The sequence shown here is derived from an EMBL/GenBank/DDBJ whole genome shotgun (WGS) entry which is preliminary data.</text>
</comment>
<organism evidence="2 3">
    <name type="scientific">Caerostris darwini</name>
    <dbReference type="NCBI Taxonomy" id="1538125"/>
    <lineage>
        <taxon>Eukaryota</taxon>
        <taxon>Metazoa</taxon>
        <taxon>Ecdysozoa</taxon>
        <taxon>Arthropoda</taxon>
        <taxon>Chelicerata</taxon>
        <taxon>Arachnida</taxon>
        <taxon>Araneae</taxon>
        <taxon>Araneomorphae</taxon>
        <taxon>Entelegynae</taxon>
        <taxon>Araneoidea</taxon>
        <taxon>Araneidae</taxon>
        <taxon>Caerostris</taxon>
    </lineage>
</organism>
<sequence>MFGCISFYDRAREEVCEGNKALPLCAEGSVKYVYSRASLKIRIPCESAPPSGFRTENLLLGGGDPRTPIKNSNNRDYYSNDKSKTPSRFRFCLLAEWKLSLHRITPIQKSSSGGSQSPRSGVVIGGKLPDGVTVSVSCADNGFPHLLQSSARVSFCGQSTAHPANVEWSPSLNHGCRDFSQKTPIRPKRCVGHAGLPKKGVNNTNDFLSVCSIKAFFAYSTPRVCDFYVSFYCFFASTLDFSGGRDRHVRLDSRPPVHVDGSRILRSPSPGVVIAADNARFYPIPLSKSYSTDFHREADFLIGFEHGANNGESSHQRDERRTGSQSHTIRIELVQI</sequence>